<dbReference type="PANTHER" id="PTHR47959:SF1">
    <property type="entry name" value="ATP-DEPENDENT RNA HELICASE DBPA"/>
    <property type="match status" value="1"/>
</dbReference>
<keyword evidence="2 6" id="KW-0378">Hydrolase</keyword>
<dbReference type="AlphaFoldDB" id="A0A850NIF3"/>
<keyword evidence="4 6" id="KW-0067">ATP-binding</keyword>
<evidence type="ECO:0000256" key="1">
    <source>
        <dbReference type="ARBA" id="ARBA00022741"/>
    </source>
</evidence>
<evidence type="ECO:0000256" key="4">
    <source>
        <dbReference type="ARBA" id="ARBA00022840"/>
    </source>
</evidence>
<dbReference type="GO" id="GO:0003724">
    <property type="term" value="F:RNA helicase activity"/>
    <property type="evidence" value="ECO:0007669"/>
    <property type="project" value="UniProtKB-ARBA"/>
</dbReference>
<feature type="domain" description="Helicase ATP-binding" evidence="7">
    <location>
        <begin position="30"/>
        <end position="210"/>
    </location>
</feature>
<dbReference type="GO" id="GO:0005829">
    <property type="term" value="C:cytosol"/>
    <property type="evidence" value="ECO:0007669"/>
    <property type="project" value="TreeGrafter"/>
</dbReference>
<dbReference type="GO" id="GO:0003676">
    <property type="term" value="F:nucleic acid binding"/>
    <property type="evidence" value="ECO:0007669"/>
    <property type="project" value="InterPro"/>
</dbReference>
<dbReference type="InterPro" id="IPR001650">
    <property type="entry name" value="Helicase_C-like"/>
</dbReference>
<dbReference type="Gene3D" id="3.40.50.300">
    <property type="entry name" value="P-loop containing nucleotide triphosphate hydrolases"/>
    <property type="match status" value="2"/>
</dbReference>
<evidence type="ECO:0000313" key="8">
    <source>
        <dbReference type="EMBL" id="NVN29631.1"/>
    </source>
</evidence>
<gene>
    <name evidence="8" type="ORF">HUK83_04675</name>
</gene>
<keyword evidence="1 6" id="KW-0547">Nucleotide-binding</keyword>
<dbReference type="PROSITE" id="PS51192">
    <property type="entry name" value="HELICASE_ATP_BIND_1"/>
    <property type="match status" value="1"/>
</dbReference>
<dbReference type="Pfam" id="PF00271">
    <property type="entry name" value="Helicase_C"/>
    <property type="match status" value="1"/>
</dbReference>
<keyword evidence="3 6" id="KW-0347">Helicase</keyword>
<dbReference type="PANTHER" id="PTHR47959">
    <property type="entry name" value="ATP-DEPENDENT RNA HELICASE RHLE-RELATED"/>
    <property type="match status" value="1"/>
</dbReference>
<dbReference type="InterPro" id="IPR050079">
    <property type="entry name" value="DEAD_box_RNA_helicase"/>
</dbReference>
<dbReference type="GO" id="GO:0005524">
    <property type="term" value="F:ATP binding"/>
    <property type="evidence" value="ECO:0007669"/>
    <property type="project" value="UniProtKB-KW"/>
</dbReference>
<evidence type="ECO:0000256" key="2">
    <source>
        <dbReference type="ARBA" id="ARBA00022801"/>
    </source>
</evidence>
<feature type="non-terminal residue" evidence="8">
    <location>
        <position position="303"/>
    </location>
</feature>
<comment type="caution">
    <text evidence="8">The sequence shown here is derived from an EMBL/GenBank/DDBJ whole genome shotgun (WGS) entry which is preliminary data.</text>
</comment>
<accession>A0A850NIF3</accession>
<organism evidence="8 9">
    <name type="scientific">Endobacter medicaginis</name>
    <dbReference type="NCBI Taxonomy" id="1181271"/>
    <lineage>
        <taxon>Bacteria</taxon>
        <taxon>Pseudomonadati</taxon>
        <taxon>Pseudomonadota</taxon>
        <taxon>Alphaproteobacteria</taxon>
        <taxon>Acetobacterales</taxon>
        <taxon>Acetobacteraceae</taxon>
        <taxon>Endobacter</taxon>
    </lineage>
</organism>
<dbReference type="CDD" id="cd00268">
    <property type="entry name" value="DEADc"/>
    <property type="match status" value="1"/>
</dbReference>
<name>A0A850NIF3_9PROT</name>
<dbReference type="InterPro" id="IPR000629">
    <property type="entry name" value="RNA-helicase_DEAD-box_CS"/>
</dbReference>
<dbReference type="Pfam" id="PF00270">
    <property type="entry name" value="DEAD"/>
    <property type="match status" value="1"/>
</dbReference>
<dbReference type="InterPro" id="IPR044742">
    <property type="entry name" value="DEAD/DEAH_RhlB"/>
</dbReference>
<evidence type="ECO:0000313" key="9">
    <source>
        <dbReference type="Proteomes" id="UP000565205"/>
    </source>
</evidence>
<proteinExistence type="inferred from homology"/>
<evidence type="ECO:0000256" key="6">
    <source>
        <dbReference type="RuleBase" id="RU000492"/>
    </source>
</evidence>
<dbReference type="SMART" id="SM00487">
    <property type="entry name" value="DEXDc"/>
    <property type="match status" value="1"/>
</dbReference>
<dbReference type="Proteomes" id="UP000565205">
    <property type="component" value="Unassembled WGS sequence"/>
</dbReference>
<dbReference type="InterPro" id="IPR027417">
    <property type="entry name" value="P-loop_NTPase"/>
</dbReference>
<dbReference type="SUPFAM" id="SSF52540">
    <property type="entry name" value="P-loop containing nucleoside triphosphate hydrolases"/>
    <property type="match status" value="2"/>
</dbReference>
<dbReference type="InterPro" id="IPR011545">
    <property type="entry name" value="DEAD/DEAH_box_helicase_dom"/>
</dbReference>
<reference evidence="8 9" key="1">
    <citation type="submission" date="2020-06" db="EMBL/GenBank/DDBJ databases">
        <title>Description of novel acetic acid bacteria.</title>
        <authorList>
            <person name="Sombolestani A."/>
        </authorList>
    </citation>
    <scope>NUCLEOTIDE SEQUENCE [LARGE SCALE GENOMIC DNA]</scope>
    <source>
        <strain evidence="8 9">LMG 26838</strain>
    </source>
</reference>
<dbReference type="PROSITE" id="PS00039">
    <property type="entry name" value="DEAD_ATP_HELICASE"/>
    <property type="match status" value="1"/>
</dbReference>
<dbReference type="RefSeq" id="WP_176622483.1">
    <property type="nucleotide sequence ID" value="NZ_JABXXQ010000052.1"/>
</dbReference>
<dbReference type="EMBL" id="JABXXQ010000052">
    <property type="protein sequence ID" value="NVN29631.1"/>
    <property type="molecule type" value="Genomic_DNA"/>
</dbReference>
<evidence type="ECO:0000259" key="7">
    <source>
        <dbReference type="PROSITE" id="PS51192"/>
    </source>
</evidence>
<protein>
    <submittedName>
        <fullName evidence="8">DEAD/DEAH box helicase</fullName>
    </submittedName>
</protein>
<evidence type="ECO:0000256" key="3">
    <source>
        <dbReference type="ARBA" id="ARBA00022806"/>
    </source>
</evidence>
<dbReference type="InterPro" id="IPR014001">
    <property type="entry name" value="Helicase_ATP-bd"/>
</dbReference>
<evidence type="ECO:0000256" key="5">
    <source>
        <dbReference type="ARBA" id="ARBA00038437"/>
    </source>
</evidence>
<comment type="similarity">
    <text evidence="5 6">Belongs to the DEAD box helicase family.</text>
</comment>
<dbReference type="GO" id="GO:0016787">
    <property type="term" value="F:hydrolase activity"/>
    <property type="evidence" value="ECO:0007669"/>
    <property type="project" value="UniProtKB-KW"/>
</dbReference>
<sequence>MPFPPTHPALTRTLAARGYDNPTPVQEAVLTAEAEGRDLLVSAQTGSGKTVAFGLAIAPDLIGEATTLPIPAAPLALVVAPTRELALQVHAELSWLYAEAGGPAGARVVACVGGMDPRREQRLLSAGAHIVVGTPGRLRDHIERGQLNPTAIRVVVLDEADEMLDLGFREELEFILGACENRERTLLFSATIAKEIAQLARRFQNNALRIDTVDRSQPHNDITYQALRIAPSETVPSVINTLRYHDARLAIVFCATREGVRSLWTALTERGFGAVSLSGEMSQSDRNQALLALRAGRARVCVA</sequence>